<sequence>MVTVCLLGYDVKSDDVDVLFFGTGHTDNQHINGGMMQGISTMLFRLLLRENYLVIPKKYSMKQHKDNGVFGQKLVGDLARLEAVVKMWF</sequence>
<dbReference type="RefSeq" id="WP_007642703.1">
    <property type="nucleotide sequence ID" value="NC_020514.1"/>
</dbReference>
<dbReference type="OrthoDB" id="6336448at2"/>
<evidence type="ECO:0000313" key="1">
    <source>
        <dbReference type="EMBL" id="AGH47555.1"/>
    </source>
</evidence>
<dbReference type="Proteomes" id="UP000011864">
    <property type="component" value="Chromosome"/>
</dbReference>
<dbReference type="EMBL" id="CP003837">
    <property type="protein sequence ID" value="AGH47555.1"/>
    <property type="molecule type" value="Genomic_DNA"/>
</dbReference>
<evidence type="ECO:0000313" key="2">
    <source>
        <dbReference type="Proteomes" id="UP000011864"/>
    </source>
</evidence>
<name>K7AHD6_9ALTE</name>
<accession>K7AHD6</accession>
<dbReference type="HOGENOM" id="CLU_2451924_0_0_6"/>
<dbReference type="PATRIC" id="fig|1129794.4.peg.5439"/>
<keyword evidence="2" id="KW-1185">Reference proteome</keyword>
<dbReference type="AlphaFoldDB" id="K7AHD6"/>
<proteinExistence type="predicted"/>
<organism evidence="1 2">
    <name type="scientific">Paraglaciecola psychrophila 170</name>
    <dbReference type="NCBI Taxonomy" id="1129794"/>
    <lineage>
        <taxon>Bacteria</taxon>
        <taxon>Pseudomonadati</taxon>
        <taxon>Pseudomonadota</taxon>
        <taxon>Gammaproteobacteria</taxon>
        <taxon>Alteromonadales</taxon>
        <taxon>Alteromonadaceae</taxon>
        <taxon>Paraglaciecola</taxon>
    </lineage>
</organism>
<gene>
    <name evidence="1" type="ORF">C427_5458</name>
</gene>
<protein>
    <submittedName>
        <fullName evidence="1">Uncharacterized protein</fullName>
    </submittedName>
</protein>
<reference evidence="1 2" key="1">
    <citation type="journal article" date="2013" name="Genome Announc.">
        <title>Complete Genome Sequence of Glaciecola psychrophila Strain 170T.</title>
        <authorList>
            <person name="Yin J."/>
            <person name="Chen J."/>
            <person name="Liu G."/>
            <person name="Yu Y."/>
            <person name="Song L."/>
            <person name="Wang X."/>
            <person name="Qu X."/>
        </authorList>
    </citation>
    <scope>NUCLEOTIDE SEQUENCE [LARGE SCALE GENOMIC DNA]</scope>
    <source>
        <strain evidence="1 2">170</strain>
    </source>
</reference>
<dbReference type="STRING" id="1129794.C427_5458"/>
<dbReference type="KEGG" id="gps:C427_5458"/>